<feature type="domain" description="Fungal-type protein kinase" evidence="2">
    <location>
        <begin position="300"/>
        <end position="501"/>
    </location>
</feature>
<accession>A0A4Y7TUK4</accession>
<name>A0A4Y7TUK4_COPMI</name>
<dbReference type="OrthoDB" id="5584477at2759"/>
<sequence>MASSPSDANPNSPPRSGNCRAEGSESDVANREPLVQRNSYSVYGLPVTPDSRRTLADNEYLARPTSANPGVTHRDWAPPRASFDYDLPGGNNMPPDSLDPSKDSAISGASVGNRRRFRAITPATAQDLETRGRQMATILTSTPKNKHSTRDNAAGERLPNIAQSIVTSIGVVPIASDVWLFQQLRSGQIPGHAIVARWVHMKAKPTGAKTKRVAEAPVNFSNDRWLTIPKTSKDLKEADLYTPFVTLIDAALTKFNIRGREVVENRAKYLKHLEEEHHTAPDLVILGAGTSFEAPSDGDAVGYSNMVTFIEVKLDDNLNRGAHEAQLVVYVRQIFAHQPNRWFVRCAILSENRIRVYQFDRAGAQTTQMYNINAEPELFTRIVLLICTDKDDRHLGLDDTLRWEMDDNGRKKRGFIKTLALDRAKELVLLNVNPVSHHRHIRGPATTLWEAYDPGTRAEYLVKDSWSSEGRTPEWILLQRAAEQNVKGVCRMVWYEQCRSVDSIRCEETTRLFFNRIQFRIVMERYGSEIENFTSVLQVLQALRDTIAAHMGLHRIGILHRDITNKTILLGKAGAPPGWRGVLIDLSLAFDLELEADSSVNKEPIMGSHFFQSSGILDSLTEINESKTPPAHNYLDDLESFFFVLCYLFFKFMPNGTRRKLTDQAMNVVDDWDNDKADKALQPKLMLLTSRTHKRSAANQISTSWGKVCRVLFEEYHEWVCKIRDEKDRLVDEYMERQEEEKEGGAKEAQTDDREGSIAASVDESVPATPSAPASPPVSEGNSDTHHESIFAPLLKQSATHYDDVLYFFDKAITALGGTNPEPERVQEIPLVPEGTNGKRRLSFARDRPSKSSKLHGGRSSRADPSA</sequence>
<dbReference type="InterPro" id="IPR040976">
    <property type="entry name" value="Pkinase_fungal"/>
</dbReference>
<dbReference type="SUPFAM" id="SSF56112">
    <property type="entry name" value="Protein kinase-like (PK-like)"/>
    <property type="match status" value="1"/>
</dbReference>
<feature type="compositionally biased region" description="Basic and acidic residues" evidence="1">
    <location>
        <begin position="736"/>
        <end position="756"/>
    </location>
</feature>
<feature type="region of interest" description="Disordered" evidence="1">
    <location>
        <begin position="736"/>
        <end position="786"/>
    </location>
</feature>
<feature type="region of interest" description="Disordered" evidence="1">
    <location>
        <begin position="1"/>
        <end position="109"/>
    </location>
</feature>
<feature type="region of interest" description="Disordered" evidence="1">
    <location>
        <begin position="818"/>
        <end position="867"/>
    </location>
</feature>
<evidence type="ECO:0000313" key="4">
    <source>
        <dbReference type="Proteomes" id="UP000298030"/>
    </source>
</evidence>
<dbReference type="Pfam" id="PF17667">
    <property type="entry name" value="Pkinase_fungal"/>
    <property type="match status" value="2"/>
</dbReference>
<feature type="compositionally biased region" description="Low complexity" evidence="1">
    <location>
        <begin position="1"/>
        <end position="10"/>
    </location>
</feature>
<dbReference type="STRING" id="71717.A0A4Y7TUK4"/>
<gene>
    <name evidence="3" type="ORF">FA13DRAFT_1867630</name>
</gene>
<dbReference type="InterPro" id="IPR011009">
    <property type="entry name" value="Kinase-like_dom_sf"/>
</dbReference>
<organism evidence="3 4">
    <name type="scientific">Coprinellus micaceus</name>
    <name type="common">Glistening ink-cap mushroom</name>
    <name type="synonym">Coprinus micaceus</name>
    <dbReference type="NCBI Taxonomy" id="71717"/>
    <lineage>
        <taxon>Eukaryota</taxon>
        <taxon>Fungi</taxon>
        <taxon>Dikarya</taxon>
        <taxon>Basidiomycota</taxon>
        <taxon>Agaricomycotina</taxon>
        <taxon>Agaricomycetes</taxon>
        <taxon>Agaricomycetidae</taxon>
        <taxon>Agaricales</taxon>
        <taxon>Agaricineae</taxon>
        <taxon>Psathyrellaceae</taxon>
        <taxon>Coprinellus</taxon>
    </lineage>
</organism>
<feature type="domain" description="Fungal-type protein kinase" evidence="2">
    <location>
        <begin position="513"/>
        <end position="648"/>
    </location>
</feature>
<dbReference type="AlphaFoldDB" id="A0A4Y7TUK4"/>
<dbReference type="EMBL" id="QPFP01000003">
    <property type="protein sequence ID" value="TEB37856.1"/>
    <property type="molecule type" value="Genomic_DNA"/>
</dbReference>
<dbReference type="PANTHER" id="PTHR38248:SF2">
    <property type="entry name" value="FUNK1 11"/>
    <property type="match status" value="1"/>
</dbReference>
<dbReference type="Proteomes" id="UP000298030">
    <property type="component" value="Unassembled WGS sequence"/>
</dbReference>
<reference evidence="3 4" key="1">
    <citation type="journal article" date="2019" name="Nat. Ecol. Evol.">
        <title>Megaphylogeny resolves global patterns of mushroom evolution.</title>
        <authorList>
            <person name="Varga T."/>
            <person name="Krizsan K."/>
            <person name="Foldi C."/>
            <person name="Dima B."/>
            <person name="Sanchez-Garcia M."/>
            <person name="Sanchez-Ramirez S."/>
            <person name="Szollosi G.J."/>
            <person name="Szarkandi J.G."/>
            <person name="Papp V."/>
            <person name="Albert L."/>
            <person name="Andreopoulos W."/>
            <person name="Angelini C."/>
            <person name="Antonin V."/>
            <person name="Barry K.W."/>
            <person name="Bougher N.L."/>
            <person name="Buchanan P."/>
            <person name="Buyck B."/>
            <person name="Bense V."/>
            <person name="Catcheside P."/>
            <person name="Chovatia M."/>
            <person name="Cooper J."/>
            <person name="Damon W."/>
            <person name="Desjardin D."/>
            <person name="Finy P."/>
            <person name="Geml J."/>
            <person name="Haridas S."/>
            <person name="Hughes K."/>
            <person name="Justo A."/>
            <person name="Karasinski D."/>
            <person name="Kautmanova I."/>
            <person name="Kiss B."/>
            <person name="Kocsube S."/>
            <person name="Kotiranta H."/>
            <person name="LaButti K.M."/>
            <person name="Lechner B.E."/>
            <person name="Liimatainen K."/>
            <person name="Lipzen A."/>
            <person name="Lukacs Z."/>
            <person name="Mihaltcheva S."/>
            <person name="Morgado L.N."/>
            <person name="Niskanen T."/>
            <person name="Noordeloos M.E."/>
            <person name="Ohm R.A."/>
            <person name="Ortiz-Santana B."/>
            <person name="Ovrebo C."/>
            <person name="Racz N."/>
            <person name="Riley R."/>
            <person name="Savchenko A."/>
            <person name="Shiryaev A."/>
            <person name="Soop K."/>
            <person name="Spirin V."/>
            <person name="Szebenyi C."/>
            <person name="Tomsovsky M."/>
            <person name="Tulloss R.E."/>
            <person name="Uehling J."/>
            <person name="Grigoriev I.V."/>
            <person name="Vagvolgyi C."/>
            <person name="Papp T."/>
            <person name="Martin F.M."/>
            <person name="Miettinen O."/>
            <person name="Hibbett D.S."/>
            <person name="Nagy L.G."/>
        </authorList>
    </citation>
    <scope>NUCLEOTIDE SEQUENCE [LARGE SCALE GENOMIC DNA]</scope>
    <source>
        <strain evidence="3 4">FP101781</strain>
    </source>
</reference>
<dbReference type="Gene3D" id="1.10.510.10">
    <property type="entry name" value="Transferase(Phosphotransferase) domain 1"/>
    <property type="match status" value="1"/>
</dbReference>
<evidence type="ECO:0000259" key="2">
    <source>
        <dbReference type="Pfam" id="PF17667"/>
    </source>
</evidence>
<evidence type="ECO:0000256" key="1">
    <source>
        <dbReference type="SAM" id="MobiDB-lite"/>
    </source>
</evidence>
<comment type="caution">
    <text evidence="3">The sequence shown here is derived from an EMBL/GenBank/DDBJ whole genome shotgun (WGS) entry which is preliminary data.</text>
</comment>
<proteinExistence type="predicted"/>
<protein>
    <recommendedName>
        <fullName evidence="2">Fungal-type protein kinase domain-containing protein</fullName>
    </recommendedName>
</protein>
<keyword evidence="4" id="KW-1185">Reference proteome</keyword>
<dbReference type="PANTHER" id="PTHR38248">
    <property type="entry name" value="FUNK1 6"/>
    <property type="match status" value="1"/>
</dbReference>
<evidence type="ECO:0000313" key="3">
    <source>
        <dbReference type="EMBL" id="TEB37856.1"/>
    </source>
</evidence>